<keyword evidence="1" id="KW-0175">Coiled coil</keyword>
<reference evidence="3 4" key="1">
    <citation type="journal article" date="2019" name="Commun. Biol.">
        <title>The bagworm genome reveals a unique fibroin gene that provides high tensile strength.</title>
        <authorList>
            <person name="Kono N."/>
            <person name="Nakamura H."/>
            <person name="Ohtoshi R."/>
            <person name="Tomita M."/>
            <person name="Numata K."/>
            <person name="Arakawa K."/>
        </authorList>
    </citation>
    <scope>NUCLEOTIDE SEQUENCE [LARGE SCALE GENOMIC DNA]</scope>
</reference>
<dbReference type="EMBL" id="BGZK01000262">
    <property type="protein sequence ID" value="GBP32609.1"/>
    <property type="molecule type" value="Genomic_DNA"/>
</dbReference>
<feature type="region of interest" description="Disordered" evidence="2">
    <location>
        <begin position="210"/>
        <end position="229"/>
    </location>
</feature>
<comment type="caution">
    <text evidence="3">The sequence shown here is derived from an EMBL/GenBank/DDBJ whole genome shotgun (WGS) entry which is preliminary data.</text>
</comment>
<feature type="coiled-coil region" evidence="1">
    <location>
        <begin position="64"/>
        <end position="91"/>
    </location>
</feature>
<evidence type="ECO:0000256" key="1">
    <source>
        <dbReference type="SAM" id="Coils"/>
    </source>
</evidence>
<evidence type="ECO:0000256" key="2">
    <source>
        <dbReference type="SAM" id="MobiDB-lite"/>
    </source>
</evidence>
<keyword evidence="4" id="KW-1185">Reference proteome</keyword>
<feature type="coiled-coil region" evidence="1">
    <location>
        <begin position="297"/>
        <end position="425"/>
    </location>
</feature>
<dbReference type="OrthoDB" id="7346168at2759"/>
<accession>A0A4C1V270</accession>
<dbReference type="Proteomes" id="UP000299102">
    <property type="component" value="Unassembled WGS sequence"/>
</dbReference>
<dbReference type="AlphaFoldDB" id="A0A4C1V270"/>
<protein>
    <submittedName>
        <fullName evidence="3">Uncharacterized protein</fullName>
    </submittedName>
</protein>
<proteinExistence type="predicted"/>
<sequence>MTKKKIKTIPAYFGHPMRFWNERHQDALKTSVDVEELKRLRDVVDYDAVHLQLAIINRTETKVMEKLRIEENLLESRREKLRVLLAQEEEKYIREIKTRQEMKECKVCVNREKKVQEYFENIQKEQVMACQKALEREKIARGIESTKQDEIDLRQMQKMQMQEKELIALKEKELDRMWHQVLLDGVRKKEEIEDLERDKRNREMLQRRKTYDEQISSANKKKNKLIQEEREKENKRIQYIKTRMEEQYAEVVRRKKEQQTNNKRNYEEQSLDKYLRRQEEKNKERHLENIIICDAQAKLKEEKIKRFQNMLNQQKEKLTFIEQNQCERLKSFALIEETEQMNEELKKEMNFKADEKLKTIEFFKKKMKQERANEYTNYIENKQKYLEELKEKKKESMHRVKQTAINEVKRNLANAQDELRRQLQYRNGLDTQLFENRRILDEQNKLLENMMKPFTKKATNFEQAMREKIGTSPGRQRPYPVSKTDVWNKRVRGIEKVYLIKLIHAKINGKEEQVIRIINQAKYERLQAAYIRKKKSRQIPTALSHAVVNLAAAHTDLLNRCNTALTIQAQNKFLFIVVCSVSESSRGSLTPPLASLLALTTPSLIRYSIVIPTAQKSPPLTMTPKSRKETQVIRPVTLNMSERVLRYRETAKHIQNNESNEEYFASRDNPFENSKISFLTKGPRCAGILVPKKLRRTGIPEFKEQLKSLQPILITRKNELQMVCKDKCAEMEIVLRSVNSKSTLSNVENLNIAKSAYKVKNKMVTVVSSAAQKGPAGSVCVDNSGIISNQSLVNNTHCNIETVLNLSNKEISINENVDCCHNESDKMECNDMNNYPNLQANFEEPSAVPPKVIQFFDSYRS</sequence>
<gene>
    <name evidence="3" type="ORF">EVAR_25969_1</name>
</gene>
<evidence type="ECO:0000313" key="4">
    <source>
        <dbReference type="Proteomes" id="UP000299102"/>
    </source>
</evidence>
<dbReference type="STRING" id="151549.A0A4C1V270"/>
<organism evidence="3 4">
    <name type="scientific">Eumeta variegata</name>
    <name type="common">Bagworm moth</name>
    <name type="synonym">Eumeta japonica</name>
    <dbReference type="NCBI Taxonomy" id="151549"/>
    <lineage>
        <taxon>Eukaryota</taxon>
        <taxon>Metazoa</taxon>
        <taxon>Ecdysozoa</taxon>
        <taxon>Arthropoda</taxon>
        <taxon>Hexapoda</taxon>
        <taxon>Insecta</taxon>
        <taxon>Pterygota</taxon>
        <taxon>Neoptera</taxon>
        <taxon>Endopterygota</taxon>
        <taxon>Lepidoptera</taxon>
        <taxon>Glossata</taxon>
        <taxon>Ditrysia</taxon>
        <taxon>Tineoidea</taxon>
        <taxon>Psychidae</taxon>
        <taxon>Oiketicinae</taxon>
        <taxon>Eumeta</taxon>
    </lineage>
</organism>
<name>A0A4C1V270_EUMVA</name>
<evidence type="ECO:0000313" key="3">
    <source>
        <dbReference type="EMBL" id="GBP32609.1"/>
    </source>
</evidence>